<evidence type="ECO:0000313" key="1">
    <source>
        <dbReference type="EMBL" id="MBR0669400.1"/>
    </source>
</evidence>
<dbReference type="RefSeq" id="WP_211858400.1">
    <property type="nucleotide sequence ID" value="NZ_JAAGBB010000107.1"/>
</dbReference>
<dbReference type="Proteomes" id="UP001196870">
    <property type="component" value="Unassembled WGS sequence"/>
</dbReference>
<keyword evidence="2" id="KW-1185">Reference proteome</keyword>
<proteinExistence type="predicted"/>
<dbReference type="EMBL" id="JAAGBB010000107">
    <property type="protein sequence ID" value="MBR0669400.1"/>
    <property type="molecule type" value="Genomic_DNA"/>
</dbReference>
<protein>
    <submittedName>
        <fullName evidence="1">Uncharacterized protein</fullName>
    </submittedName>
</protein>
<sequence length="146" mass="15903">MTQAITLGPFQVDPDGRLAPLHAASRPSFRFAWRGRSVRAELELDRLRMQATAARIPFTAERPADRPRAFGTLRGLPRELPTGWELTLAPDHSIVLETEKTVGGVTTVTQLLAALVRFVLELDPYLDRLEAGGAWSAVTAAGSAKT</sequence>
<gene>
    <name evidence="1" type="ORF">GXW71_33935</name>
</gene>
<accession>A0ABS5FA21</accession>
<evidence type="ECO:0000313" key="2">
    <source>
        <dbReference type="Proteomes" id="UP001196870"/>
    </source>
</evidence>
<name>A0ABS5FA21_9PROT</name>
<comment type="caution">
    <text evidence="1">The sequence shown here is derived from an EMBL/GenBank/DDBJ whole genome shotgun (WGS) entry which is preliminary data.</text>
</comment>
<organism evidence="1 2">
    <name type="scientific">Plastoroseomonas hellenica</name>
    <dbReference type="NCBI Taxonomy" id="2687306"/>
    <lineage>
        <taxon>Bacteria</taxon>
        <taxon>Pseudomonadati</taxon>
        <taxon>Pseudomonadota</taxon>
        <taxon>Alphaproteobacteria</taxon>
        <taxon>Acetobacterales</taxon>
        <taxon>Acetobacteraceae</taxon>
        <taxon>Plastoroseomonas</taxon>
    </lineage>
</organism>
<reference evidence="2" key="1">
    <citation type="journal article" date="2021" name="Syst. Appl. Microbiol.">
        <title>Roseomonas hellenica sp. nov., isolated from roots of wild-growing Alkanna tinctoria.</title>
        <authorList>
            <person name="Rat A."/>
            <person name="Naranjo H.D."/>
            <person name="Lebbe L."/>
            <person name="Cnockaert M."/>
            <person name="Krigas N."/>
            <person name="Grigoriadou K."/>
            <person name="Maloupa E."/>
            <person name="Willems A."/>
        </authorList>
    </citation>
    <scope>NUCLEOTIDE SEQUENCE [LARGE SCALE GENOMIC DNA]</scope>
    <source>
        <strain evidence="2">LMG 31523</strain>
    </source>
</reference>